<dbReference type="Proteomes" id="UP001383192">
    <property type="component" value="Unassembled WGS sequence"/>
</dbReference>
<comment type="caution">
    <text evidence="3">The sequence shown here is derived from an EMBL/GenBank/DDBJ whole genome shotgun (WGS) entry which is preliminary data.</text>
</comment>
<gene>
    <name evidence="3" type="ORF">VNI00_012441</name>
</gene>
<organism evidence="3 4">
    <name type="scientific">Paramarasmius palmivorus</name>
    <dbReference type="NCBI Taxonomy" id="297713"/>
    <lineage>
        <taxon>Eukaryota</taxon>
        <taxon>Fungi</taxon>
        <taxon>Dikarya</taxon>
        <taxon>Basidiomycota</taxon>
        <taxon>Agaricomycotina</taxon>
        <taxon>Agaricomycetes</taxon>
        <taxon>Agaricomycetidae</taxon>
        <taxon>Agaricales</taxon>
        <taxon>Marasmiineae</taxon>
        <taxon>Marasmiaceae</taxon>
        <taxon>Paramarasmius</taxon>
    </lineage>
</organism>
<feature type="region of interest" description="Disordered" evidence="1">
    <location>
        <begin position="585"/>
        <end position="609"/>
    </location>
</feature>
<feature type="domain" description="DUF6697" evidence="2">
    <location>
        <begin position="452"/>
        <end position="652"/>
    </location>
</feature>
<protein>
    <recommendedName>
        <fullName evidence="2">DUF6697 domain-containing protein</fullName>
    </recommendedName>
</protein>
<accession>A0AAW0C5A5</accession>
<dbReference type="EMBL" id="JAYKXP010000058">
    <property type="protein sequence ID" value="KAK7034011.1"/>
    <property type="molecule type" value="Genomic_DNA"/>
</dbReference>
<keyword evidence="4" id="KW-1185">Reference proteome</keyword>
<feature type="compositionally biased region" description="Basic and acidic residues" evidence="1">
    <location>
        <begin position="338"/>
        <end position="348"/>
    </location>
</feature>
<dbReference type="AlphaFoldDB" id="A0AAW0C5A5"/>
<name>A0AAW0C5A5_9AGAR</name>
<reference evidence="3 4" key="1">
    <citation type="submission" date="2024-01" db="EMBL/GenBank/DDBJ databases">
        <title>A draft genome for a cacao thread blight-causing isolate of Paramarasmius palmivorus.</title>
        <authorList>
            <person name="Baruah I.K."/>
            <person name="Bukari Y."/>
            <person name="Amoako-Attah I."/>
            <person name="Meinhardt L.W."/>
            <person name="Bailey B.A."/>
            <person name="Cohen S.P."/>
        </authorList>
    </citation>
    <scope>NUCLEOTIDE SEQUENCE [LARGE SCALE GENOMIC DNA]</scope>
    <source>
        <strain evidence="3 4">GH-12</strain>
    </source>
</reference>
<proteinExistence type="predicted"/>
<evidence type="ECO:0000256" key="1">
    <source>
        <dbReference type="SAM" id="MobiDB-lite"/>
    </source>
</evidence>
<feature type="region of interest" description="Disordered" evidence="1">
    <location>
        <begin position="296"/>
        <end position="374"/>
    </location>
</feature>
<evidence type="ECO:0000313" key="4">
    <source>
        <dbReference type="Proteomes" id="UP001383192"/>
    </source>
</evidence>
<dbReference type="Pfam" id="PF20411">
    <property type="entry name" value="DUF6697"/>
    <property type="match status" value="1"/>
</dbReference>
<evidence type="ECO:0000259" key="2">
    <source>
        <dbReference type="Pfam" id="PF20411"/>
    </source>
</evidence>
<dbReference type="InterPro" id="IPR046520">
    <property type="entry name" value="DUF6697"/>
</dbReference>
<feature type="compositionally biased region" description="Low complexity" evidence="1">
    <location>
        <begin position="309"/>
        <end position="327"/>
    </location>
</feature>
<sequence length="684" mass="77352">MHGPRITVQPPDRTNQFRLSVRKRTQLNLEIEAQNDQAAAIHDTALGVLALRAYYEYTEEELANFAASELLCNEIGPMPRFLKKKIEDYRAQNRAGKAGGELSPIDIEIKDVVCPGCLRLVYQRFILKQEDVKPPRMEAARSAVSVKLEDSDHYSFNAAPQSDVNSTAINVNKKVADYGQGICQLSDIHLKYESDVSAQKLEGSLKEECERKEASLLCNVDEDRSQLNFMDSASSIDPDAEDIHLTAVRVPLCTDSGSAASMLLQESDEEDIDPNMIHFLSQGLSFGESELISEPEAIESDVDTRADTGTRASDSTSSSASAIHTMSPEILESGTRSVLEDSHLKETGDSAAGRPLKPCLKRMRSPSPTGRSVRPKLDRVQTYVPVSFDKLKIIEKHNIDVYNLYRKERARMLDGQDTVNAERRSINWPTLVRPPHQRRHLFSKSQPSPLSIIQETFSASKMRWTNFFRSHPVTSKYTDVVFIDRRSNPDAPQIAGESGLYLFPQDDPLKPDIPRHPIFERRPVVLSRVGDDQWRLIGLAKFTSTASLTTEEWKSLRPACRDAWVHNINSKTWGRRIKARIRLRKNNNGREPSRSEVNTEVEDEEANAEGKPFPEITLKEIETTLKTGKTRLQVYGIVILEYPVQLQKHMLAAHRHNLYGEDYVEERVSWVAMNQHWLVRAGII</sequence>
<evidence type="ECO:0000313" key="3">
    <source>
        <dbReference type="EMBL" id="KAK7034011.1"/>
    </source>
</evidence>